<evidence type="ECO:0000256" key="7">
    <source>
        <dbReference type="SAM" id="SignalP"/>
    </source>
</evidence>
<dbReference type="PANTHER" id="PTHR21666:SF288">
    <property type="entry name" value="CELL DIVISION PROTEIN YTFB"/>
    <property type="match status" value="1"/>
</dbReference>
<keyword evidence="2" id="KW-0645">Protease</keyword>
<protein>
    <submittedName>
        <fullName evidence="9">M23 family metallopeptidase</fullName>
    </submittedName>
</protein>
<dbReference type="Pfam" id="PF01551">
    <property type="entry name" value="Peptidase_M23"/>
    <property type="match status" value="1"/>
</dbReference>
<dbReference type="InterPro" id="IPR050570">
    <property type="entry name" value="Cell_wall_metabolism_enzyme"/>
</dbReference>
<evidence type="ECO:0000256" key="3">
    <source>
        <dbReference type="ARBA" id="ARBA00022723"/>
    </source>
</evidence>
<keyword evidence="7" id="KW-0732">Signal</keyword>
<comment type="caution">
    <text evidence="9">The sequence shown here is derived from an EMBL/GenBank/DDBJ whole genome shotgun (WGS) entry which is preliminary data.</text>
</comment>
<proteinExistence type="predicted"/>
<dbReference type="InterPro" id="IPR011055">
    <property type="entry name" value="Dup_hybrid_motif"/>
</dbReference>
<dbReference type="PANTHER" id="PTHR21666">
    <property type="entry name" value="PEPTIDASE-RELATED"/>
    <property type="match status" value="1"/>
</dbReference>
<keyword evidence="5" id="KW-0862">Zinc</keyword>
<gene>
    <name evidence="9" type="ORF">G3576_11330</name>
</gene>
<keyword evidence="4" id="KW-0378">Hydrolase</keyword>
<dbReference type="SUPFAM" id="SSF51261">
    <property type="entry name" value="Duplicated hybrid motif"/>
    <property type="match status" value="1"/>
</dbReference>
<evidence type="ECO:0000259" key="8">
    <source>
        <dbReference type="Pfam" id="PF01551"/>
    </source>
</evidence>
<evidence type="ECO:0000256" key="4">
    <source>
        <dbReference type="ARBA" id="ARBA00022801"/>
    </source>
</evidence>
<evidence type="ECO:0000256" key="5">
    <source>
        <dbReference type="ARBA" id="ARBA00022833"/>
    </source>
</evidence>
<evidence type="ECO:0000256" key="1">
    <source>
        <dbReference type="ARBA" id="ARBA00001947"/>
    </source>
</evidence>
<reference evidence="9 10" key="1">
    <citation type="submission" date="2020-03" db="EMBL/GenBank/DDBJ databases">
        <title>Roseomonas stagni sp. nov., isolated from pond water in Japan.</title>
        <authorList>
            <person name="Furuhata K."/>
            <person name="Miyamoto H."/>
            <person name="Goto K."/>
        </authorList>
    </citation>
    <scope>NUCLEOTIDE SEQUENCE [LARGE SCALE GENOMIC DNA]</scope>
    <source>
        <strain evidence="9 10">PeD5</strain>
    </source>
</reference>
<dbReference type="GO" id="GO:0004222">
    <property type="term" value="F:metalloendopeptidase activity"/>
    <property type="evidence" value="ECO:0007669"/>
    <property type="project" value="TreeGrafter"/>
</dbReference>
<feature type="chain" id="PRO_5026743058" evidence="7">
    <location>
        <begin position="23"/>
        <end position="400"/>
    </location>
</feature>
<organism evidence="9 10">
    <name type="scientific">Falsiroseomonas algicola</name>
    <dbReference type="NCBI Taxonomy" id="2716930"/>
    <lineage>
        <taxon>Bacteria</taxon>
        <taxon>Pseudomonadati</taxon>
        <taxon>Pseudomonadota</taxon>
        <taxon>Alphaproteobacteria</taxon>
        <taxon>Acetobacterales</taxon>
        <taxon>Roseomonadaceae</taxon>
        <taxon>Falsiroseomonas</taxon>
    </lineage>
</organism>
<dbReference type="GO" id="GO:0006508">
    <property type="term" value="P:proteolysis"/>
    <property type="evidence" value="ECO:0007669"/>
    <property type="project" value="UniProtKB-KW"/>
</dbReference>
<evidence type="ECO:0000256" key="6">
    <source>
        <dbReference type="ARBA" id="ARBA00023049"/>
    </source>
</evidence>
<dbReference type="CDD" id="cd12797">
    <property type="entry name" value="M23_peptidase"/>
    <property type="match status" value="1"/>
</dbReference>
<feature type="signal peptide" evidence="7">
    <location>
        <begin position="1"/>
        <end position="22"/>
    </location>
</feature>
<dbReference type="GO" id="GO:0046872">
    <property type="term" value="F:metal ion binding"/>
    <property type="evidence" value="ECO:0007669"/>
    <property type="project" value="UniProtKB-KW"/>
</dbReference>
<dbReference type="InterPro" id="IPR016047">
    <property type="entry name" value="M23ase_b-sheet_dom"/>
</dbReference>
<dbReference type="EMBL" id="JAAIKB010000004">
    <property type="protein sequence ID" value="NGM20607.1"/>
    <property type="molecule type" value="Genomic_DNA"/>
</dbReference>
<sequence length="400" mass="43111">MTSATRLALSICALLAAPLADAAASEPPAEAQRVLTVRRGDTLGELLAGAGVSQAEAHEAIAALRPVFPPRGLAVGQEVGLRLDPDRDNALLSLEIEPAPGRTIALRRQADRWVVEEQVIPRQRHLARIEAPIIGGVYLTLTRAGMPAPLTHSLIRALSHEVDFQRDIQPGDRIAVAFERLRAPDGDLLGHGQLLHASLTLSGRELSVWRHVESDGDSAWYHGDGRPLAGGFLRTPLDGARLTSGFGMRRHPVLGFSRRHEGLDFAAPPGTPIYAASDGVVTAARMERGYGRTVRLRHPGGVETVYAHMSRFARNLKAGDRVRQGDVIGHVGSSGMSTGPHLHYEIRIAGRAQDPARASLPAGERLRGSELASFHDRRRELTRQMAQIASGRTEIALAGD</sequence>
<keyword evidence="6" id="KW-0482">Metalloprotease</keyword>
<evidence type="ECO:0000313" key="10">
    <source>
        <dbReference type="Proteomes" id="UP000475385"/>
    </source>
</evidence>
<accession>A0A6M1LK93</accession>
<dbReference type="Gene3D" id="3.10.450.350">
    <property type="match status" value="2"/>
</dbReference>
<name>A0A6M1LK93_9PROT</name>
<evidence type="ECO:0000256" key="2">
    <source>
        <dbReference type="ARBA" id="ARBA00022670"/>
    </source>
</evidence>
<dbReference type="RefSeq" id="WP_164694522.1">
    <property type="nucleotide sequence ID" value="NZ_JAAIKB010000004.1"/>
</dbReference>
<comment type="cofactor">
    <cofactor evidence="1">
        <name>Zn(2+)</name>
        <dbReference type="ChEBI" id="CHEBI:29105"/>
    </cofactor>
</comment>
<feature type="domain" description="M23ase beta-sheet core" evidence="8">
    <location>
        <begin position="259"/>
        <end position="355"/>
    </location>
</feature>
<evidence type="ECO:0000313" key="9">
    <source>
        <dbReference type="EMBL" id="NGM20607.1"/>
    </source>
</evidence>
<keyword evidence="3" id="KW-0479">Metal-binding</keyword>
<dbReference type="Gene3D" id="2.70.70.10">
    <property type="entry name" value="Glucose Permease (Domain IIA)"/>
    <property type="match status" value="1"/>
</dbReference>
<keyword evidence="10" id="KW-1185">Reference proteome</keyword>
<dbReference type="Proteomes" id="UP000475385">
    <property type="component" value="Unassembled WGS sequence"/>
</dbReference>
<dbReference type="AlphaFoldDB" id="A0A6M1LK93"/>